<keyword evidence="2" id="KW-1185">Reference proteome</keyword>
<proteinExistence type="predicted"/>
<dbReference type="EMBL" id="BHXQ01000005">
    <property type="protein sequence ID" value="GCC52753.1"/>
    <property type="molecule type" value="Genomic_DNA"/>
</dbReference>
<dbReference type="InterPro" id="IPR009061">
    <property type="entry name" value="DNA-bd_dom_put_sf"/>
</dbReference>
<reference evidence="1 2" key="1">
    <citation type="submission" date="2018-11" db="EMBL/GenBank/DDBJ databases">
        <title>Chryseotalea sanarue gen. nov., sp., nov., a member of the family Cytophagaceae, isolated from a brackish lake in Hamamatsu Japan.</title>
        <authorList>
            <person name="Maejima Y."/>
            <person name="Iino T."/>
            <person name="Muraguchi Y."/>
            <person name="Fukuda K."/>
            <person name="Ohkuma M."/>
            <person name="Moriuchi R."/>
            <person name="Dohra H."/>
            <person name="Kimbara K."/>
            <person name="Shintani M."/>
        </authorList>
    </citation>
    <scope>NUCLEOTIDE SEQUENCE [LARGE SCALE GENOMIC DNA]</scope>
    <source>
        <strain evidence="1 2">Ys</strain>
    </source>
</reference>
<dbReference type="AlphaFoldDB" id="A0A401UD04"/>
<dbReference type="RefSeq" id="WP_218022444.1">
    <property type="nucleotide sequence ID" value="NZ_BHXQ01000005.1"/>
</dbReference>
<dbReference type="Proteomes" id="UP000288227">
    <property type="component" value="Unassembled WGS sequence"/>
</dbReference>
<protein>
    <recommendedName>
        <fullName evidence="3">Helix-turn-helix domain-containing protein</fullName>
    </recommendedName>
</protein>
<evidence type="ECO:0000313" key="1">
    <source>
        <dbReference type="EMBL" id="GCC52753.1"/>
    </source>
</evidence>
<accession>A0A401UD04</accession>
<gene>
    <name evidence="1" type="ORF">SanaruYs_29910</name>
</gene>
<sequence length="143" mass="16576">MEGSEEKKFEELLELPKSMDISDFDNYINDYLKRKADKNLAIQELDRILAVLQNHITSLSLYLKQNHIICKHKFSSENTEVEFYTKQDIAAKYRVSIRTVTNWIIDGLETVEIGGVKRISSSALNAFTKIKQTKKFSWKSIAK</sequence>
<comment type="caution">
    <text evidence="1">The sequence shown here is derived from an EMBL/GenBank/DDBJ whole genome shotgun (WGS) entry which is preliminary data.</text>
</comment>
<evidence type="ECO:0000313" key="2">
    <source>
        <dbReference type="Proteomes" id="UP000288227"/>
    </source>
</evidence>
<dbReference type="SUPFAM" id="SSF46955">
    <property type="entry name" value="Putative DNA-binding domain"/>
    <property type="match status" value="1"/>
</dbReference>
<organism evidence="1 2">
    <name type="scientific">Chryseotalea sanaruensis</name>
    <dbReference type="NCBI Taxonomy" id="2482724"/>
    <lineage>
        <taxon>Bacteria</taxon>
        <taxon>Pseudomonadati</taxon>
        <taxon>Bacteroidota</taxon>
        <taxon>Cytophagia</taxon>
        <taxon>Cytophagales</taxon>
        <taxon>Chryseotaleaceae</taxon>
        <taxon>Chryseotalea</taxon>
    </lineage>
</organism>
<name>A0A401UD04_9BACT</name>
<evidence type="ECO:0008006" key="3">
    <source>
        <dbReference type="Google" id="ProtNLM"/>
    </source>
</evidence>